<organism evidence="2 3">
    <name type="scientific">Senna tora</name>
    <dbReference type="NCBI Taxonomy" id="362788"/>
    <lineage>
        <taxon>Eukaryota</taxon>
        <taxon>Viridiplantae</taxon>
        <taxon>Streptophyta</taxon>
        <taxon>Embryophyta</taxon>
        <taxon>Tracheophyta</taxon>
        <taxon>Spermatophyta</taxon>
        <taxon>Magnoliopsida</taxon>
        <taxon>eudicotyledons</taxon>
        <taxon>Gunneridae</taxon>
        <taxon>Pentapetalae</taxon>
        <taxon>rosids</taxon>
        <taxon>fabids</taxon>
        <taxon>Fabales</taxon>
        <taxon>Fabaceae</taxon>
        <taxon>Caesalpinioideae</taxon>
        <taxon>Cassia clade</taxon>
        <taxon>Senna</taxon>
    </lineage>
</organism>
<feature type="compositionally biased region" description="Gly residues" evidence="1">
    <location>
        <begin position="316"/>
        <end position="333"/>
    </location>
</feature>
<comment type="caution">
    <text evidence="2">The sequence shown here is derived from an EMBL/GenBank/DDBJ whole genome shotgun (WGS) entry which is preliminary data.</text>
</comment>
<reference evidence="2" key="1">
    <citation type="submission" date="2020-09" db="EMBL/GenBank/DDBJ databases">
        <title>Genome-Enabled Discovery of Anthraquinone Biosynthesis in Senna tora.</title>
        <authorList>
            <person name="Kang S.-H."/>
            <person name="Pandey R.P."/>
            <person name="Lee C.-M."/>
            <person name="Sim J.-S."/>
            <person name="Jeong J.-T."/>
            <person name="Choi B.-S."/>
            <person name="Jung M."/>
            <person name="Ginzburg D."/>
            <person name="Zhao K."/>
            <person name="Won S.Y."/>
            <person name="Oh T.-J."/>
            <person name="Yu Y."/>
            <person name="Kim N.-H."/>
            <person name="Lee O.R."/>
            <person name="Lee T.-H."/>
            <person name="Bashyal P."/>
            <person name="Kim T.-S."/>
            <person name="Lee W.-H."/>
            <person name="Kawkins C."/>
            <person name="Kim C.-K."/>
            <person name="Kim J.S."/>
            <person name="Ahn B.O."/>
            <person name="Rhee S.Y."/>
            <person name="Sohng J.K."/>
        </authorList>
    </citation>
    <scope>NUCLEOTIDE SEQUENCE</scope>
    <source>
        <tissue evidence="2">Leaf</tissue>
    </source>
</reference>
<dbReference type="GO" id="GO:0016301">
    <property type="term" value="F:kinase activity"/>
    <property type="evidence" value="ECO:0007669"/>
    <property type="project" value="UniProtKB-KW"/>
</dbReference>
<proteinExistence type="predicted"/>
<accession>A0A834T8M6</accession>
<feature type="region of interest" description="Disordered" evidence="1">
    <location>
        <begin position="232"/>
        <end position="252"/>
    </location>
</feature>
<feature type="compositionally biased region" description="Low complexity" evidence="1">
    <location>
        <begin position="267"/>
        <end position="281"/>
    </location>
</feature>
<feature type="compositionally biased region" description="Acidic residues" evidence="1">
    <location>
        <begin position="342"/>
        <end position="359"/>
    </location>
</feature>
<keyword evidence="2" id="KW-0808">Transferase</keyword>
<dbReference type="EMBL" id="JAAIUW010000009">
    <property type="protein sequence ID" value="KAF7816107.1"/>
    <property type="molecule type" value="Genomic_DNA"/>
</dbReference>
<evidence type="ECO:0000313" key="2">
    <source>
        <dbReference type="EMBL" id="KAF7816107.1"/>
    </source>
</evidence>
<feature type="region of interest" description="Disordered" evidence="1">
    <location>
        <begin position="307"/>
        <end position="359"/>
    </location>
</feature>
<keyword evidence="2" id="KW-0418">Kinase</keyword>
<keyword evidence="3" id="KW-1185">Reference proteome</keyword>
<protein>
    <submittedName>
        <fullName evidence="2">Putative serine/threonine-protein kinase-like protein CCR3</fullName>
    </submittedName>
</protein>
<evidence type="ECO:0000256" key="1">
    <source>
        <dbReference type="SAM" id="MobiDB-lite"/>
    </source>
</evidence>
<evidence type="ECO:0000313" key="3">
    <source>
        <dbReference type="Proteomes" id="UP000634136"/>
    </source>
</evidence>
<gene>
    <name evidence="2" type="ORF">G2W53_030076</name>
</gene>
<name>A0A834T8M6_9FABA</name>
<sequence length="359" mass="38569">MATSRPSTSFPLYTTPKLPEPISLRGEKLFVADANSENVKLSVFSMCFEDDPLLLNVLELCLLLENDLMVVEEVVGRGKASTISVVVSVGCTELSAFWLRKRHVPIHRQYRIEHRPTKPPTDPMIRNITNSLVISELGYVPQELVQEEESSTHGPGITIPRLVVLDQPFPQQITDRFDVHTTRPFLLLIPQLKFDPNASPENTDDEVKGGILKLSLNLTSNTSAVTPALNNVVSHHNPTRKPTSRSDLTKPKFLLLMSGVPTEEGEAAGAEAAEEAPAAGDGLEGDVGKDLESLPVLVALDPLGGLAGDNAAYGAGAEGDGDGGGGAEAVHGGGKGRRKEWDEEEEEEKEDGDEGEGEG</sequence>
<dbReference type="AlphaFoldDB" id="A0A834T8M6"/>
<dbReference type="Proteomes" id="UP000634136">
    <property type="component" value="Unassembled WGS sequence"/>
</dbReference>
<feature type="region of interest" description="Disordered" evidence="1">
    <location>
        <begin position="264"/>
        <end position="287"/>
    </location>
</feature>